<evidence type="ECO:0000256" key="1">
    <source>
        <dbReference type="SAM" id="MobiDB-lite"/>
    </source>
</evidence>
<dbReference type="SUPFAM" id="SSF49695">
    <property type="entry name" value="gamma-Crystallin-like"/>
    <property type="match status" value="1"/>
</dbReference>
<reference evidence="2" key="1">
    <citation type="journal article" date="2020" name="Nature">
        <title>Giant virus diversity and host interactions through global metagenomics.</title>
        <authorList>
            <person name="Schulz F."/>
            <person name="Roux S."/>
            <person name="Paez-Espino D."/>
            <person name="Jungbluth S."/>
            <person name="Walsh D.A."/>
            <person name="Denef V.J."/>
            <person name="McMahon K.D."/>
            <person name="Konstantinidis K.T."/>
            <person name="Eloe-Fadrosh E.A."/>
            <person name="Kyrpides N.C."/>
            <person name="Woyke T."/>
        </authorList>
    </citation>
    <scope>NUCLEOTIDE SEQUENCE</scope>
    <source>
        <strain evidence="2">GVMAG-S-3300013006-138</strain>
    </source>
</reference>
<sequence>MANWVEQDWTRTLTKANQASLIGNSRPPNMASVKPDMLTAASPKYFNLQQATGVDTTPSDNAANFCRTTYTGFSGLRKLQQDQANRTYYDSGCGWRFNMGPGTGNPTINQGALGSYNGPVYGGTGDLDEVANSTTWDMNLQRAERNASTTLATNLNNKCENLQYLSAENQQFFGFCTSSGAIIPIQTDAQGNVTARFATDITLGCPSANIIPATKAPGSCPSASASASAKQTGSRQGFTNYKSRAGSDLRQGMGVKGDLREAFSQKKKIGRDSVNEGFGDTYTSINDLRQCKSPLTSDCVVLAARAAGCGSEGSLITALQGIPKGTDYNKNLQNNQAYIAYTQAANPGITPNLLKDGSVSLATALNDFGNILTNAQSKNNKVASASRDLCIQSGYFEDSYNWCADMSPSSTIDSTNIACVQNNWGNQGGTDKGTGYPTLTTWQGKTFQNYLSFVQGLITNTNSGDKSTQDAALLQLIGTSSAYTSITNTVTVAGPSPMPAVSQTNGGETVWIDIGDYWRGSTPPVILRCDLMMAVNGEIIPEMLNDYKDITAKYNMPYLNGIAFMNAFEYRPSSDTSIEFQITSDDGFMIGFNQNPFENTVNAKNDWGSWAYQAPTRFTSGKYAIKSDTAQNTNTIITKYFQGQGGAHFKMLINDGAGVWKNPAKDYDIRGNMFLTQEPLAPWLQYELCSRPNADKGNSVGFFEKRWNGPAAYYQSKGVNSPIPSFDVTSKNIITQTDPKLSSTVPGSKGYITFSPASSWNTQAHFAFTAFQTITLLVRPQASLSSGTWASIFNHSSITSGTGFNTSVWLMNMDGKNYQFKFFNGSSYTYLPCVLNQWNIIVIQYNSDSKGIHNVQADAMDLPTAQTSGGQQNLLARIMNHQSPIGPVIMPPIMNEAQRTKGAGQLSLGAVGSQMSFTGDIAWLHGFRTPINTSGMLEAEINQSWLSRWPRPNLDSGFAPAKRELVETKPNCISSAGSGIMIYQHCDAAGWSRQLPVGEYDNTVNAGSFPSDVSYIKVPTGFKATIFTGSLGSGQSKSFEGPTQWSFCNEGWWANDKIKSIRVEPSAGNQCYTRSVTATQSGVTEKSSDMRYLNNKSEGFLGSWFSGFKW</sequence>
<organism evidence="2">
    <name type="scientific">viral metagenome</name>
    <dbReference type="NCBI Taxonomy" id="1070528"/>
    <lineage>
        <taxon>unclassified sequences</taxon>
        <taxon>metagenomes</taxon>
        <taxon>organismal metagenomes</taxon>
    </lineage>
</organism>
<dbReference type="InterPro" id="IPR011024">
    <property type="entry name" value="G_crystallin-like"/>
</dbReference>
<evidence type="ECO:0000313" key="2">
    <source>
        <dbReference type="EMBL" id="QHU18191.1"/>
    </source>
</evidence>
<dbReference type="EMBL" id="MN740925">
    <property type="protein sequence ID" value="QHU18191.1"/>
    <property type="molecule type" value="Genomic_DNA"/>
</dbReference>
<accession>A0A6C0KLZ3</accession>
<proteinExistence type="predicted"/>
<protein>
    <submittedName>
        <fullName evidence="2">Uncharacterized protein</fullName>
    </submittedName>
</protein>
<dbReference type="Gene3D" id="2.60.20.10">
    <property type="entry name" value="Crystallins"/>
    <property type="match status" value="1"/>
</dbReference>
<dbReference type="AlphaFoldDB" id="A0A6C0KLZ3"/>
<feature type="compositionally biased region" description="Polar residues" evidence="1">
    <location>
        <begin position="230"/>
        <end position="242"/>
    </location>
</feature>
<name>A0A6C0KLZ3_9ZZZZ</name>
<feature type="region of interest" description="Disordered" evidence="1">
    <location>
        <begin position="222"/>
        <end position="242"/>
    </location>
</feature>